<dbReference type="PROSITE" id="PS50072">
    <property type="entry name" value="CSA_PPIASE_2"/>
    <property type="match status" value="1"/>
</dbReference>
<comment type="caution">
    <text evidence="6">The sequence shown here is derived from an EMBL/GenBank/DDBJ whole genome shotgun (WGS) entry which is preliminary data.</text>
</comment>
<dbReference type="GeneID" id="36515194"/>
<reference evidence="6 7" key="1">
    <citation type="submission" date="2017-04" db="EMBL/GenBank/DDBJ databases">
        <title>Genome sequencing of [Candida] sorbophila.</title>
        <authorList>
            <person name="Ahn J.O."/>
        </authorList>
    </citation>
    <scope>NUCLEOTIDE SEQUENCE [LARGE SCALE GENOMIC DNA]</scope>
    <source>
        <strain evidence="6 7">DS02</strain>
    </source>
</reference>
<dbReference type="EC" id="5.2.1.8" evidence="2"/>
<keyword evidence="4" id="KW-0413">Isomerase</keyword>
<protein>
    <recommendedName>
        <fullName evidence="2">peptidylprolyl isomerase</fullName>
        <ecNumber evidence="2">5.2.1.8</ecNumber>
    </recommendedName>
</protein>
<dbReference type="SUPFAM" id="SSF50891">
    <property type="entry name" value="Cyclophilin-like"/>
    <property type="match status" value="1"/>
</dbReference>
<dbReference type="EMBL" id="NDIQ01000001">
    <property type="protein sequence ID" value="PRT53825.1"/>
    <property type="molecule type" value="Genomic_DNA"/>
</dbReference>
<dbReference type="PANTHER" id="PTHR45625:SF4">
    <property type="entry name" value="PEPTIDYLPROLYL ISOMERASE DOMAIN AND WD REPEAT-CONTAINING PROTEIN 1"/>
    <property type="match status" value="1"/>
</dbReference>
<dbReference type="STRING" id="45607.A0A2T0FFR3"/>
<dbReference type="Proteomes" id="UP000238350">
    <property type="component" value="Unassembled WGS sequence"/>
</dbReference>
<dbReference type="GO" id="GO:0003755">
    <property type="term" value="F:peptidyl-prolyl cis-trans isomerase activity"/>
    <property type="evidence" value="ECO:0007669"/>
    <property type="project" value="UniProtKB-KW"/>
</dbReference>
<dbReference type="InterPro" id="IPR002130">
    <property type="entry name" value="Cyclophilin-type_PPIase_dom"/>
</dbReference>
<evidence type="ECO:0000313" key="7">
    <source>
        <dbReference type="Proteomes" id="UP000238350"/>
    </source>
</evidence>
<organism evidence="6 7">
    <name type="scientific">Wickerhamiella sorbophila</name>
    <dbReference type="NCBI Taxonomy" id="45607"/>
    <lineage>
        <taxon>Eukaryota</taxon>
        <taxon>Fungi</taxon>
        <taxon>Dikarya</taxon>
        <taxon>Ascomycota</taxon>
        <taxon>Saccharomycotina</taxon>
        <taxon>Dipodascomycetes</taxon>
        <taxon>Dipodascales</taxon>
        <taxon>Trichomonascaceae</taxon>
        <taxon>Wickerhamiella</taxon>
    </lineage>
</organism>
<feature type="domain" description="PPIase cyclophilin-type" evidence="5">
    <location>
        <begin position="1"/>
        <end position="94"/>
    </location>
</feature>
<dbReference type="AlphaFoldDB" id="A0A2T0FFR3"/>
<proteinExistence type="predicted"/>
<dbReference type="InterPro" id="IPR029000">
    <property type="entry name" value="Cyclophilin-like_dom_sf"/>
</dbReference>
<evidence type="ECO:0000259" key="5">
    <source>
        <dbReference type="PROSITE" id="PS50072"/>
    </source>
</evidence>
<evidence type="ECO:0000256" key="4">
    <source>
        <dbReference type="ARBA" id="ARBA00023235"/>
    </source>
</evidence>
<dbReference type="Pfam" id="PF00160">
    <property type="entry name" value="Pro_isomerase"/>
    <property type="match status" value="1"/>
</dbReference>
<name>A0A2T0FFR3_9ASCO</name>
<evidence type="ECO:0000256" key="1">
    <source>
        <dbReference type="ARBA" id="ARBA00000971"/>
    </source>
</evidence>
<dbReference type="OrthoDB" id="72441at2759"/>
<comment type="catalytic activity">
    <reaction evidence="1">
        <text>[protein]-peptidylproline (omega=180) = [protein]-peptidylproline (omega=0)</text>
        <dbReference type="Rhea" id="RHEA:16237"/>
        <dbReference type="Rhea" id="RHEA-COMP:10747"/>
        <dbReference type="Rhea" id="RHEA-COMP:10748"/>
        <dbReference type="ChEBI" id="CHEBI:83833"/>
        <dbReference type="ChEBI" id="CHEBI:83834"/>
        <dbReference type="EC" id="5.2.1.8"/>
    </reaction>
</comment>
<dbReference type="InterPro" id="IPR044666">
    <property type="entry name" value="Cyclophilin_A-like"/>
</dbReference>
<dbReference type="PANTHER" id="PTHR45625">
    <property type="entry name" value="PEPTIDYL-PROLYL CIS-TRANS ISOMERASE-RELATED"/>
    <property type="match status" value="1"/>
</dbReference>
<sequence>MGDPGDGGHSIWKTPFKVETNGLEHEKYTLGSYPSGPESNGSQFIITTGDIKLDKKSTVFGKVTSGFDVVDALNNLPTKNGVPLHAAVIHSASTSYCIMSVPHVELETGEHEAWDYQIESQRGWVLLGYPFFSSKLLLAMDPREYSARDGSALGNHLCNVNLPDDTWEWVWPRWYVDMANDVDDQGWLYSWRFRSKDWKGYPRIGRSFVRQRQWKRLRRKKAEYRFGDKNAMSNDQVCQDLLSKVTDCKDERSKVTTVIRYINRYPERAEALRQSGKLLSGMFLLPISEHEIMRRLSEVPIQVKNSISPF</sequence>
<keyword evidence="7" id="KW-1185">Reference proteome</keyword>
<evidence type="ECO:0000313" key="6">
    <source>
        <dbReference type="EMBL" id="PRT53825.1"/>
    </source>
</evidence>
<accession>A0A2T0FFR3</accession>
<keyword evidence="3" id="KW-0697">Rotamase</keyword>
<dbReference type="RefSeq" id="XP_024663771.1">
    <property type="nucleotide sequence ID" value="XM_024808003.1"/>
</dbReference>
<evidence type="ECO:0000256" key="2">
    <source>
        <dbReference type="ARBA" id="ARBA00013194"/>
    </source>
</evidence>
<dbReference type="Gene3D" id="2.40.100.10">
    <property type="entry name" value="Cyclophilin-like"/>
    <property type="match status" value="1"/>
</dbReference>
<evidence type="ECO:0000256" key="3">
    <source>
        <dbReference type="ARBA" id="ARBA00023110"/>
    </source>
</evidence>
<gene>
    <name evidence="6" type="ORF">B9G98_01445</name>
</gene>